<gene>
    <name evidence="2" type="ORF">NQ318_018072</name>
</gene>
<proteinExistence type="predicted"/>
<evidence type="ECO:0000313" key="2">
    <source>
        <dbReference type="EMBL" id="KAJ8962115.1"/>
    </source>
</evidence>
<evidence type="ECO:0000256" key="1">
    <source>
        <dbReference type="SAM" id="MobiDB-lite"/>
    </source>
</evidence>
<name>A0AAV8ZFX5_9CUCU</name>
<comment type="caution">
    <text evidence="2">The sequence shown here is derived from an EMBL/GenBank/DDBJ whole genome shotgun (WGS) entry which is preliminary data.</text>
</comment>
<sequence>MAIESPMVPGVEFGGGRIGEVRKKILVRDFEKKSGVESDPETDQGPSSKPKRALAFFSPTPLKGRNRSPWVSRATRLRNSAPRRRRLQEELQYLAGLNHVAP</sequence>
<dbReference type="EMBL" id="JAPWTK010000003">
    <property type="protein sequence ID" value="KAJ8962115.1"/>
    <property type="molecule type" value="Genomic_DNA"/>
</dbReference>
<protein>
    <submittedName>
        <fullName evidence="2">Uncharacterized protein</fullName>
    </submittedName>
</protein>
<evidence type="ECO:0000313" key="3">
    <source>
        <dbReference type="Proteomes" id="UP001162162"/>
    </source>
</evidence>
<feature type="region of interest" description="Disordered" evidence="1">
    <location>
        <begin position="32"/>
        <end position="71"/>
    </location>
</feature>
<dbReference type="Proteomes" id="UP001162162">
    <property type="component" value="Unassembled WGS sequence"/>
</dbReference>
<keyword evidence="3" id="KW-1185">Reference proteome</keyword>
<reference evidence="2" key="1">
    <citation type="journal article" date="2023" name="Insect Mol. Biol.">
        <title>Genome sequencing provides insights into the evolution of gene families encoding plant cell wall-degrading enzymes in longhorned beetles.</title>
        <authorList>
            <person name="Shin N.R."/>
            <person name="Okamura Y."/>
            <person name="Kirsch R."/>
            <person name="Pauchet Y."/>
        </authorList>
    </citation>
    <scope>NUCLEOTIDE SEQUENCE</scope>
    <source>
        <strain evidence="2">AMC_N1</strain>
    </source>
</reference>
<organism evidence="2 3">
    <name type="scientific">Aromia moschata</name>
    <dbReference type="NCBI Taxonomy" id="1265417"/>
    <lineage>
        <taxon>Eukaryota</taxon>
        <taxon>Metazoa</taxon>
        <taxon>Ecdysozoa</taxon>
        <taxon>Arthropoda</taxon>
        <taxon>Hexapoda</taxon>
        <taxon>Insecta</taxon>
        <taxon>Pterygota</taxon>
        <taxon>Neoptera</taxon>
        <taxon>Endopterygota</taxon>
        <taxon>Coleoptera</taxon>
        <taxon>Polyphaga</taxon>
        <taxon>Cucujiformia</taxon>
        <taxon>Chrysomeloidea</taxon>
        <taxon>Cerambycidae</taxon>
        <taxon>Cerambycinae</taxon>
        <taxon>Callichromatini</taxon>
        <taxon>Aromia</taxon>
    </lineage>
</organism>
<accession>A0AAV8ZFX5</accession>
<dbReference type="AlphaFoldDB" id="A0AAV8ZFX5"/>